<dbReference type="Proteomes" id="UP000018763">
    <property type="component" value="Chromosome"/>
</dbReference>
<dbReference type="KEGG" id="mne:D174_19455"/>
<dbReference type="HOGENOM" id="CLU_2771473_0_0_11"/>
<evidence type="ECO:0000313" key="1">
    <source>
        <dbReference type="EMBL" id="AHC28027.1"/>
    </source>
</evidence>
<reference evidence="1 2" key="1">
    <citation type="journal article" date="2014" name="Genome Announc.">
        <title>Complete Genome Sequence of Sterol-Transforming Mycobacterium neoaurum Strain VKM Ac-1815D.</title>
        <authorList>
            <person name="Shtratnikova V.Y."/>
            <person name="Bragin E.Y."/>
            <person name="Dovbnya D.V."/>
            <person name="Pekov Y.A."/>
            <person name="Schelkunov M.I."/>
            <person name="Strizhov N."/>
            <person name="Ivashina T.V."/>
            <person name="Ashapkin V.V."/>
            <person name="Donova M.V."/>
        </authorList>
    </citation>
    <scope>NUCLEOTIDE SEQUENCE [LARGE SCALE GENOMIC DNA]</scope>
    <source>
        <strain evidence="1 2">VKM Ac-1815D</strain>
    </source>
</reference>
<evidence type="ECO:0008006" key="3">
    <source>
        <dbReference type="Google" id="ProtNLM"/>
    </source>
</evidence>
<dbReference type="EMBL" id="CP006936">
    <property type="protein sequence ID" value="AHC28027.1"/>
    <property type="molecule type" value="Genomic_DNA"/>
</dbReference>
<sequence length="69" mass="7324">MLNGVDDVAELIAAELRTCQPCSGRLASIYLGLSIATVVHIHGSRDAAARAIEHTLAEDLDAHTRRNGS</sequence>
<organism evidence="1 2">
    <name type="scientific">Mycolicibacterium neoaurum VKM Ac-1815D</name>
    <dbReference type="NCBI Taxonomy" id="700508"/>
    <lineage>
        <taxon>Bacteria</taxon>
        <taxon>Bacillati</taxon>
        <taxon>Actinomycetota</taxon>
        <taxon>Actinomycetes</taxon>
        <taxon>Mycobacteriales</taxon>
        <taxon>Mycobacteriaceae</taxon>
        <taxon>Mycolicibacterium</taxon>
    </lineage>
</organism>
<dbReference type="AlphaFoldDB" id="V5XIY4"/>
<keyword evidence="2" id="KW-1185">Reference proteome</keyword>
<evidence type="ECO:0000313" key="2">
    <source>
        <dbReference type="Proteomes" id="UP000018763"/>
    </source>
</evidence>
<protein>
    <recommendedName>
        <fullName evidence="3">TetR family transcriptional regulator</fullName>
    </recommendedName>
</protein>
<proteinExistence type="predicted"/>
<name>V5XIY4_MYCNE</name>
<gene>
    <name evidence="1" type="ORF">D174_19455</name>
</gene>
<accession>V5XIY4</accession>